<dbReference type="SUPFAM" id="SSF51735">
    <property type="entry name" value="NAD(P)-binding Rossmann-fold domains"/>
    <property type="match status" value="1"/>
</dbReference>
<dbReference type="PROSITE" id="PS00061">
    <property type="entry name" value="ADH_SHORT"/>
    <property type="match status" value="1"/>
</dbReference>
<name>A0A8J2YYF8_9PROT</name>
<keyword evidence="2" id="KW-0560">Oxidoreductase</keyword>
<accession>A0A8J2YYF8</accession>
<dbReference type="RefSeq" id="WP_189051306.1">
    <property type="nucleotide sequence ID" value="NZ_BMJQ01000017.1"/>
</dbReference>
<dbReference type="InterPro" id="IPR036291">
    <property type="entry name" value="NAD(P)-bd_dom_sf"/>
</dbReference>
<sequence>MRLKDKVAIVTGGGSGFGEGIAKRFADEGAKLVIADIAKEGGMRVCAEIDAKHRPATACFKETDVASDASVAALVAAALDYHGRIDILINNAGITHRNRPMLEVDEAEFDRIFAVNVKAIYLAARHVLPVFRRQGSGGVIINTASTAGIRPRPGLAWYNGSKGAAISLTKAMAIELAPENIRVNALCPVAGETPLLGQFMGSDTPELREKFRQSVPLGRLATPQDIANAALYLASDEGAFLTGVALEVDGGRCI</sequence>
<dbReference type="FunFam" id="3.40.50.720:FF:000084">
    <property type="entry name" value="Short-chain dehydrogenase reductase"/>
    <property type="match status" value="1"/>
</dbReference>
<reference evidence="3" key="2">
    <citation type="submission" date="2020-09" db="EMBL/GenBank/DDBJ databases">
        <authorList>
            <person name="Sun Q."/>
            <person name="Zhou Y."/>
        </authorList>
    </citation>
    <scope>NUCLEOTIDE SEQUENCE</scope>
    <source>
        <strain evidence="3">CGMCC 1.15725</strain>
    </source>
</reference>
<organism evidence="3 4">
    <name type="scientific">Aliidongia dinghuensis</name>
    <dbReference type="NCBI Taxonomy" id="1867774"/>
    <lineage>
        <taxon>Bacteria</taxon>
        <taxon>Pseudomonadati</taxon>
        <taxon>Pseudomonadota</taxon>
        <taxon>Alphaproteobacteria</taxon>
        <taxon>Rhodospirillales</taxon>
        <taxon>Dongiaceae</taxon>
        <taxon>Aliidongia</taxon>
    </lineage>
</organism>
<reference evidence="3" key="1">
    <citation type="journal article" date="2014" name="Int. J. Syst. Evol. Microbiol.">
        <title>Complete genome sequence of Corynebacterium casei LMG S-19264T (=DSM 44701T), isolated from a smear-ripened cheese.</title>
        <authorList>
            <consortium name="US DOE Joint Genome Institute (JGI-PGF)"/>
            <person name="Walter F."/>
            <person name="Albersmeier A."/>
            <person name="Kalinowski J."/>
            <person name="Ruckert C."/>
        </authorList>
    </citation>
    <scope>NUCLEOTIDE SEQUENCE</scope>
    <source>
        <strain evidence="3">CGMCC 1.15725</strain>
    </source>
</reference>
<evidence type="ECO:0000313" key="3">
    <source>
        <dbReference type="EMBL" id="GGF40956.1"/>
    </source>
</evidence>
<evidence type="ECO:0000256" key="1">
    <source>
        <dbReference type="ARBA" id="ARBA00006484"/>
    </source>
</evidence>
<dbReference type="NCBIfam" id="NF005559">
    <property type="entry name" value="PRK07231.1"/>
    <property type="match status" value="1"/>
</dbReference>
<dbReference type="EMBL" id="BMJQ01000017">
    <property type="protein sequence ID" value="GGF40956.1"/>
    <property type="molecule type" value="Genomic_DNA"/>
</dbReference>
<protein>
    <submittedName>
        <fullName evidence="3">Alcohol dehydrogenase</fullName>
    </submittedName>
</protein>
<keyword evidence="4" id="KW-1185">Reference proteome</keyword>
<dbReference type="GO" id="GO:0016491">
    <property type="term" value="F:oxidoreductase activity"/>
    <property type="evidence" value="ECO:0007669"/>
    <property type="project" value="UniProtKB-KW"/>
</dbReference>
<dbReference type="PRINTS" id="PR00081">
    <property type="entry name" value="GDHRDH"/>
</dbReference>
<dbReference type="InterPro" id="IPR020904">
    <property type="entry name" value="Sc_DH/Rdtase_CS"/>
</dbReference>
<comment type="similarity">
    <text evidence="1">Belongs to the short-chain dehydrogenases/reductases (SDR) family.</text>
</comment>
<evidence type="ECO:0000313" key="4">
    <source>
        <dbReference type="Proteomes" id="UP000646365"/>
    </source>
</evidence>
<dbReference type="Gene3D" id="3.40.50.720">
    <property type="entry name" value="NAD(P)-binding Rossmann-like Domain"/>
    <property type="match status" value="1"/>
</dbReference>
<dbReference type="PRINTS" id="PR00080">
    <property type="entry name" value="SDRFAMILY"/>
</dbReference>
<proteinExistence type="inferred from homology"/>
<dbReference type="PANTHER" id="PTHR43639:SF1">
    <property type="entry name" value="SHORT-CHAIN DEHYDROGENASE_REDUCTASE FAMILY PROTEIN"/>
    <property type="match status" value="1"/>
</dbReference>
<dbReference type="Pfam" id="PF13561">
    <property type="entry name" value="adh_short_C2"/>
    <property type="match status" value="1"/>
</dbReference>
<comment type="caution">
    <text evidence="3">The sequence shown here is derived from an EMBL/GenBank/DDBJ whole genome shotgun (WGS) entry which is preliminary data.</text>
</comment>
<dbReference type="AlphaFoldDB" id="A0A8J2YYF8"/>
<dbReference type="Proteomes" id="UP000646365">
    <property type="component" value="Unassembled WGS sequence"/>
</dbReference>
<gene>
    <name evidence="3" type="ORF">GCM10011611_54240</name>
</gene>
<dbReference type="PANTHER" id="PTHR43639">
    <property type="entry name" value="OXIDOREDUCTASE, SHORT-CHAIN DEHYDROGENASE/REDUCTASE FAMILY (AFU_ORTHOLOGUE AFUA_5G02870)"/>
    <property type="match status" value="1"/>
</dbReference>
<evidence type="ECO:0000256" key="2">
    <source>
        <dbReference type="ARBA" id="ARBA00023002"/>
    </source>
</evidence>
<dbReference type="InterPro" id="IPR002347">
    <property type="entry name" value="SDR_fam"/>
</dbReference>